<accession>A0A1G8WTS2</accession>
<keyword evidence="3" id="KW-1185">Reference proteome</keyword>
<dbReference type="InterPro" id="IPR036289">
    <property type="entry name" value="YfhH"/>
</dbReference>
<dbReference type="RefSeq" id="WP_093194936.1">
    <property type="nucleotide sequence ID" value="NZ_FNEV01000019.1"/>
</dbReference>
<feature type="region of interest" description="Disordered" evidence="1">
    <location>
        <begin position="98"/>
        <end position="123"/>
    </location>
</feature>
<dbReference type="Proteomes" id="UP000199225">
    <property type="component" value="Unassembled WGS sequence"/>
</dbReference>
<dbReference type="Gene3D" id="1.10.287.880">
    <property type="entry name" value="Hypothetical protein YfhH domain"/>
    <property type="match status" value="1"/>
</dbReference>
<organism evidence="2 3">
    <name type="scientific">Salimicrobium halophilum</name>
    <dbReference type="NCBI Taxonomy" id="86666"/>
    <lineage>
        <taxon>Bacteria</taxon>
        <taxon>Bacillati</taxon>
        <taxon>Bacillota</taxon>
        <taxon>Bacilli</taxon>
        <taxon>Bacillales</taxon>
        <taxon>Bacillaceae</taxon>
        <taxon>Salimicrobium</taxon>
    </lineage>
</organism>
<evidence type="ECO:0000313" key="3">
    <source>
        <dbReference type="Proteomes" id="UP000199225"/>
    </source>
</evidence>
<proteinExistence type="predicted"/>
<protein>
    <recommendedName>
        <fullName evidence="4">DUF1811 domain-containing protein</fullName>
    </recommendedName>
</protein>
<reference evidence="3" key="1">
    <citation type="submission" date="2016-10" db="EMBL/GenBank/DDBJ databases">
        <authorList>
            <person name="Varghese N."/>
            <person name="Submissions S."/>
        </authorList>
    </citation>
    <scope>NUCLEOTIDE SEQUENCE [LARGE SCALE GENOMIC DNA]</scope>
    <source>
        <strain evidence="3">DSM 4771</strain>
    </source>
</reference>
<sequence>MERRYSEYTYEELRQEVGELTDKARKAEQLGMVNEYAVHQRKITMAKAYMLNPKDFKKGDTYEIEGDPHHTFYIVYRNGVFAWGYRRDQHGNFVEKEEEDHYTGEPEEALPISVLGNRVNSDE</sequence>
<name>A0A1G8WTS2_9BACI</name>
<dbReference type="EMBL" id="FNEV01000019">
    <property type="protein sequence ID" value="SDJ81621.1"/>
    <property type="molecule type" value="Genomic_DNA"/>
</dbReference>
<dbReference type="OrthoDB" id="2353288at2"/>
<evidence type="ECO:0000313" key="2">
    <source>
        <dbReference type="EMBL" id="SDJ81621.1"/>
    </source>
</evidence>
<dbReference type="Pfam" id="PF08838">
    <property type="entry name" value="DUF1811"/>
    <property type="match status" value="1"/>
</dbReference>
<gene>
    <name evidence="2" type="ORF">SAMN04490247_3318</name>
</gene>
<dbReference type="STRING" id="86666.SAMN04490247_3318"/>
<dbReference type="AlphaFoldDB" id="A0A1G8WTS2"/>
<evidence type="ECO:0000256" key="1">
    <source>
        <dbReference type="SAM" id="MobiDB-lite"/>
    </source>
</evidence>
<dbReference type="SUPFAM" id="SSF101697">
    <property type="entry name" value="Hypothetical protein YfhH"/>
    <property type="match status" value="1"/>
</dbReference>
<dbReference type="InterPro" id="IPR014938">
    <property type="entry name" value="YfhH-like"/>
</dbReference>
<dbReference type="Gene3D" id="2.30.30.340">
    <property type="entry name" value="Hypothetical protein YfhH like domains"/>
    <property type="match status" value="1"/>
</dbReference>
<evidence type="ECO:0008006" key="4">
    <source>
        <dbReference type="Google" id="ProtNLM"/>
    </source>
</evidence>